<dbReference type="Proteomes" id="UP001232992">
    <property type="component" value="Unassembled WGS sequence"/>
</dbReference>
<sequence>MNVLFLHANQPDYLAESLFHGLRQLLGEQCVDFPRYDSMYFPVPEGIRGRQRGYGFSLYGLLDDIESVKEERFYWRSEFILPKYDLVVIADIWTMAGLAYDLSSVLDPKKMVILDGVDFPAFFPYANIKENLIKQPLSFLMARSLDKYKYFKRELYGGLYNYGLDKYAPRSLVDRWKTLPKNRIPISFSIPKEKIWYGEIDCKTKDFPAHIVDSEVSSHVSDTSEHYLFTQEEEYYQDLRASRFGVTTKRAGWDCLRHYELAAQGCVLCFRDLDRKPDSCAPHGLDKTNSIIYHNYSELEQKIADLTPDDYANLRKKTYQWVERNTTIARAKDFLDICCSL</sequence>
<evidence type="ECO:0000313" key="1">
    <source>
        <dbReference type="EMBL" id="MDJ1185077.1"/>
    </source>
</evidence>
<dbReference type="RefSeq" id="WP_283759728.1">
    <property type="nucleotide sequence ID" value="NZ_JAQOSQ010000025.1"/>
</dbReference>
<evidence type="ECO:0008006" key="3">
    <source>
        <dbReference type="Google" id="ProtNLM"/>
    </source>
</evidence>
<evidence type="ECO:0000313" key="2">
    <source>
        <dbReference type="Proteomes" id="UP001232992"/>
    </source>
</evidence>
<keyword evidence="2" id="KW-1185">Reference proteome</keyword>
<dbReference type="EMBL" id="JAQOSQ010000025">
    <property type="protein sequence ID" value="MDJ1185077.1"/>
    <property type="molecule type" value="Genomic_DNA"/>
</dbReference>
<gene>
    <name evidence="1" type="ORF">PMH09_17965</name>
</gene>
<proteinExistence type="predicted"/>
<protein>
    <recommendedName>
        <fullName evidence="3">Glycosyltransferase family 1 protein</fullName>
    </recommendedName>
</protein>
<name>A0ABT7C1Y1_9CYAN</name>
<comment type="caution">
    <text evidence="1">The sequence shown here is derived from an EMBL/GenBank/DDBJ whole genome shotgun (WGS) entry which is preliminary data.</text>
</comment>
<accession>A0ABT7C1Y1</accession>
<reference evidence="1 2" key="1">
    <citation type="submission" date="2023-01" db="EMBL/GenBank/DDBJ databases">
        <title>Novel diversity within Roseofilum (Cyanobacteria; Desertifilaceae) from marine benthic mats with descriptions of four novel species.</title>
        <authorList>
            <person name="Wang Y."/>
            <person name="Berthold D.E."/>
            <person name="Hu J."/>
            <person name="Lefler F.W."/>
            <person name="Laughinghouse H.D. IV."/>
        </authorList>
    </citation>
    <scope>NUCLEOTIDE SEQUENCE [LARGE SCALE GENOMIC DNA]</scope>
    <source>
        <strain evidence="1 2">BLCC-M143</strain>
    </source>
</reference>
<organism evidence="1 2">
    <name type="scientific">Roseofilum casamattae BLCC-M143</name>
    <dbReference type="NCBI Taxonomy" id="3022442"/>
    <lineage>
        <taxon>Bacteria</taxon>
        <taxon>Bacillati</taxon>
        <taxon>Cyanobacteriota</taxon>
        <taxon>Cyanophyceae</taxon>
        <taxon>Desertifilales</taxon>
        <taxon>Desertifilaceae</taxon>
        <taxon>Roseofilum</taxon>
        <taxon>Roseofilum casamattae</taxon>
    </lineage>
</organism>